<name>A0A444J8Y5_9BACT</name>
<dbReference type="PANTHER" id="PTHR35866">
    <property type="entry name" value="PUTATIVE-RELATED"/>
    <property type="match status" value="1"/>
</dbReference>
<proteinExistence type="predicted"/>
<accession>A0A444J8Y5</accession>
<dbReference type="InterPro" id="IPR005358">
    <property type="entry name" value="Puta_zinc/iron-chelating_dom"/>
</dbReference>
<comment type="caution">
    <text evidence="1">The sequence shown here is derived from an EMBL/GenBank/DDBJ whole genome shotgun (WGS) entry which is preliminary data.</text>
</comment>
<dbReference type="EMBL" id="MTKP01000040">
    <property type="protein sequence ID" value="RWX49507.1"/>
    <property type="molecule type" value="Genomic_DNA"/>
</dbReference>
<reference evidence="1 2" key="1">
    <citation type="submission" date="2017-01" db="EMBL/GenBank/DDBJ databases">
        <title>The cable genome- insights into the physiology and evolution of filamentous bacteria capable of sulfide oxidation via long distance electron transfer.</title>
        <authorList>
            <person name="Schreiber L."/>
            <person name="Bjerg J.T."/>
            <person name="Boggild A."/>
            <person name="Van De Vossenberg J."/>
            <person name="Meysman F."/>
            <person name="Nielsen L.P."/>
            <person name="Schramm A."/>
            <person name="Kjeldsen K.U."/>
        </authorList>
    </citation>
    <scope>NUCLEOTIDE SEQUENCE [LARGE SCALE GENOMIC DNA]</scope>
    <source>
        <strain evidence="1">A1</strain>
    </source>
</reference>
<keyword evidence="2" id="KW-1185">Reference proteome</keyword>
<evidence type="ECO:0008006" key="3">
    <source>
        <dbReference type="Google" id="ProtNLM"/>
    </source>
</evidence>
<sequence>MTRKNLHYHNDFPYFFKSDACTTCGGKCCRGRQGYIWLSMEELKGMADARGMSPDTFAQQHVRQVNGQLSLKERIMNNEHLCCFLDPIDHHCTIYNYRPEQCKTFPFWEEFKEDNDSLLLACPGVSLL</sequence>
<organism evidence="1 2">
    <name type="scientific">Candidatus Electrothrix communis</name>
    <dbReference type="NCBI Taxonomy" id="1859133"/>
    <lineage>
        <taxon>Bacteria</taxon>
        <taxon>Pseudomonadati</taxon>
        <taxon>Thermodesulfobacteriota</taxon>
        <taxon>Desulfobulbia</taxon>
        <taxon>Desulfobulbales</taxon>
        <taxon>Desulfobulbaceae</taxon>
        <taxon>Candidatus Electrothrix</taxon>
    </lineage>
</organism>
<evidence type="ECO:0000313" key="2">
    <source>
        <dbReference type="Proteomes" id="UP000288086"/>
    </source>
</evidence>
<dbReference type="AlphaFoldDB" id="A0A444J8Y5"/>
<dbReference type="PANTHER" id="PTHR35866:SF1">
    <property type="entry name" value="YKGJ FAMILY CYSTEINE CLUSTER PROTEIN"/>
    <property type="match status" value="1"/>
</dbReference>
<dbReference type="Proteomes" id="UP000288086">
    <property type="component" value="Unassembled WGS sequence"/>
</dbReference>
<evidence type="ECO:0000313" key="1">
    <source>
        <dbReference type="EMBL" id="RWX49507.1"/>
    </source>
</evidence>
<protein>
    <recommendedName>
        <fullName evidence="3">Zinc-or iron-chelating domain-containing protein</fullName>
    </recommendedName>
</protein>
<gene>
    <name evidence="1" type="ORF">VT98_10403</name>
</gene>
<dbReference type="Pfam" id="PF03692">
    <property type="entry name" value="CxxCxxCC"/>
    <property type="match status" value="1"/>
</dbReference>